<dbReference type="Gene3D" id="3.40.50.720">
    <property type="entry name" value="NAD(P)-binding Rossmann-like Domain"/>
    <property type="match status" value="1"/>
</dbReference>
<dbReference type="InterPro" id="IPR036291">
    <property type="entry name" value="NAD(P)-bd_dom_sf"/>
</dbReference>
<name>A0A2W1LGW9_9BACL</name>
<dbReference type="PANTHER" id="PTHR43000">
    <property type="entry name" value="DTDP-D-GLUCOSE 4,6-DEHYDRATASE-RELATED"/>
    <property type="match status" value="1"/>
</dbReference>
<dbReference type="SUPFAM" id="SSF51735">
    <property type="entry name" value="NAD(P)-binding Rossmann-fold domains"/>
    <property type="match status" value="1"/>
</dbReference>
<dbReference type="Pfam" id="PF01370">
    <property type="entry name" value="Epimerase"/>
    <property type="match status" value="1"/>
</dbReference>
<dbReference type="InterPro" id="IPR001509">
    <property type="entry name" value="Epimerase_deHydtase"/>
</dbReference>
<dbReference type="EMBL" id="QKRB01000057">
    <property type="protein sequence ID" value="PZD93704.1"/>
    <property type="molecule type" value="Genomic_DNA"/>
</dbReference>
<organism evidence="3 4">
    <name type="scientific">Paenibacillus sambharensis</name>
    <dbReference type="NCBI Taxonomy" id="1803190"/>
    <lineage>
        <taxon>Bacteria</taxon>
        <taxon>Bacillati</taxon>
        <taxon>Bacillota</taxon>
        <taxon>Bacilli</taxon>
        <taxon>Bacillales</taxon>
        <taxon>Paenibacillaceae</taxon>
        <taxon>Paenibacillus</taxon>
    </lineage>
</organism>
<dbReference type="Proteomes" id="UP000249522">
    <property type="component" value="Unassembled WGS sequence"/>
</dbReference>
<gene>
    <name evidence="3" type="ORF">DNH61_21750</name>
</gene>
<accession>A0A2W1LGW9</accession>
<dbReference type="AlphaFoldDB" id="A0A2W1LGW9"/>
<evidence type="ECO:0000259" key="2">
    <source>
        <dbReference type="Pfam" id="PF01370"/>
    </source>
</evidence>
<proteinExistence type="inferred from homology"/>
<reference evidence="3 4" key="1">
    <citation type="submission" date="2018-06" db="EMBL/GenBank/DDBJ databases">
        <title>Paenibacillus imtechensis sp. nov.</title>
        <authorList>
            <person name="Pinnaka A.K."/>
            <person name="Singh H."/>
            <person name="Kaur M."/>
        </authorList>
    </citation>
    <scope>NUCLEOTIDE SEQUENCE [LARGE SCALE GENOMIC DNA]</scope>
    <source>
        <strain evidence="3 4">SMB1</strain>
    </source>
</reference>
<comment type="similarity">
    <text evidence="1">Belongs to the NAD(P)-dependent epimerase/dehydratase family.</text>
</comment>
<sequence length="309" mass="32974">MLGKAIVTGGAGFIGSHLTDALLAAGTEVHIIDDLSSGDWLRASPRARLHQLDVCGPEACRTAAAIKPDVIYHLAAQADVQRSIQNPGLDLSVNVQGTINMLEACRLASGCKLVFASTSAVYGDLAKNILTEDDPARPISFYGLSKLTAEHYIRLYARLFGVPYTILRYGNVFGPRQTAKGEGGVVAVFMDRVAAGEPLGVNGDGEQTRDFIYVADIVQANLAAASRGDGETLHASTGHPTSVNTLIRLLEELHPAGVSAQYRPAKAGDIRHSCLSTNHAAACLGWSPAYSFAEGIEETYRARMNARRR</sequence>
<dbReference type="OrthoDB" id="9771073at2"/>
<protein>
    <submittedName>
        <fullName evidence="3">UDP-glucose 4-epimerase</fullName>
    </submittedName>
</protein>
<evidence type="ECO:0000256" key="1">
    <source>
        <dbReference type="ARBA" id="ARBA00007637"/>
    </source>
</evidence>
<evidence type="ECO:0000313" key="4">
    <source>
        <dbReference type="Proteomes" id="UP000249522"/>
    </source>
</evidence>
<comment type="caution">
    <text evidence="3">The sequence shown here is derived from an EMBL/GenBank/DDBJ whole genome shotgun (WGS) entry which is preliminary data.</text>
</comment>
<evidence type="ECO:0000313" key="3">
    <source>
        <dbReference type="EMBL" id="PZD93704.1"/>
    </source>
</evidence>
<feature type="domain" description="NAD-dependent epimerase/dehydratase" evidence="2">
    <location>
        <begin position="6"/>
        <end position="228"/>
    </location>
</feature>
<keyword evidence="4" id="KW-1185">Reference proteome</keyword>